<comment type="similarity">
    <text evidence="5">Belongs to the HrcA family.</text>
</comment>
<organism evidence="7 8">
    <name type="scientific">Candidatus Gemmiger avicola</name>
    <dbReference type="NCBI Taxonomy" id="2838605"/>
    <lineage>
        <taxon>Bacteria</taxon>
        <taxon>Bacillati</taxon>
        <taxon>Bacillota</taxon>
        <taxon>Clostridia</taxon>
        <taxon>Eubacteriales</taxon>
        <taxon>Gemmiger</taxon>
    </lineage>
</organism>
<keyword evidence="3 5" id="KW-0346">Stress response</keyword>
<dbReference type="PIRSF" id="PIRSF005485">
    <property type="entry name" value="HrcA"/>
    <property type="match status" value="1"/>
</dbReference>
<dbReference type="AlphaFoldDB" id="A0A9D2S3N0"/>
<dbReference type="InterPro" id="IPR029016">
    <property type="entry name" value="GAF-like_dom_sf"/>
</dbReference>
<dbReference type="Proteomes" id="UP000886803">
    <property type="component" value="Unassembled WGS sequence"/>
</dbReference>
<dbReference type="GO" id="GO:0003677">
    <property type="term" value="F:DNA binding"/>
    <property type="evidence" value="ECO:0007669"/>
    <property type="project" value="InterPro"/>
</dbReference>
<reference evidence="7" key="2">
    <citation type="submission" date="2021-04" db="EMBL/GenBank/DDBJ databases">
        <authorList>
            <person name="Gilroy R."/>
        </authorList>
    </citation>
    <scope>NUCLEOTIDE SEQUENCE</scope>
    <source>
        <strain evidence="7">ChiBcec8-13705</strain>
    </source>
</reference>
<dbReference type="PANTHER" id="PTHR34824:SF1">
    <property type="entry name" value="HEAT-INDUCIBLE TRANSCRIPTION REPRESSOR HRCA"/>
    <property type="match status" value="1"/>
</dbReference>
<keyword evidence="2 5" id="KW-0805">Transcription regulation</keyword>
<keyword evidence="1 5" id="KW-0678">Repressor</keyword>
<dbReference type="InterPro" id="IPR036390">
    <property type="entry name" value="WH_DNA-bd_sf"/>
</dbReference>
<dbReference type="Gene3D" id="3.30.390.60">
    <property type="entry name" value="Heat-inducible transcription repressor hrca homolog, domain 3"/>
    <property type="match status" value="1"/>
</dbReference>
<dbReference type="EMBL" id="DWYG01000163">
    <property type="protein sequence ID" value="HJB42737.1"/>
    <property type="molecule type" value="Genomic_DNA"/>
</dbReference>
<comment type="caution">
    <text evidence="7">The sequence shown here is derived from an EMBL/GenBank/DDBJ whole genome shotgun (WGS) entry which is preliminary data.</text>
</comment>
<evidence type="ECO:0000259" key="6">
    <source>
        <dbReference type="Pfam" id="PF01628"/>
    </source>
</evidence>
<dbReference type="InterPro" id="IPR023120">
    <property type="entry name" value="WHTH_transcript_rep_HrcA_IDD"/>
</dbReference>
<evidence type="ECO:0000256" key="1">
    <source>
        <dbReference type="ARBA" id="ARBA00022491"/>
    </source>
</evidence>
<dbReference type="SUPFAM" id="SSF55781">
    <property type="entry name" value="GAF domain-like"/>
    <property type="match status" value="1"/>
</dbReference>
<accession>A0A9D2S3N0</accession>
<feature type="domain" description="Heat-inducible transcription repressor HrcA C-terminal" evidence="6">
    <location>
        <begin position="108"/>
        <end position="318"/>
    </location>
</feature>
<evidence type="ECO:0000313" key="7">
    <source>
        <dbReference type="EMBL" id="HJB42737.1"/>
    </source>
</evidence>
<evidence type="ECO:0000256" key="3">
    <source>
        <dbReference type="ARBA" id="ARBA00023016"/>
    </source>
</evidence>
<dbReference type="NCBIfam" id="TIGR00331">
    <property type="entry name" value="hrcA"/>
    <property type="match status" value="1"/>
</dbReference>
<dbReference type="HAMAP" id="MF_00081">
    <property type="entry name" value="HrcA"/>
    <property type="match status" value="1"/>
</dbReference>
<protein>
    <recommendedName>
        <fullName evidence="5">Heat-inducible transcription repressor HrcA</fullName>
    </recommendedName>
</protein>
<dbReference type="SUPFAM" id="SSF46785">
    <property type="entry name" value="Winged helix' DNA-binding domain"/>
    <property type="match status" value="1"/>
</dbReference>
<dbReference type="Pfam" id="PF01628">
    <property type="entry name" value="HrcA"/>
    <property type="match status" value="1"/>
</dbReference>
<proteinExistence type="inferred from homology"/>
<dbReference type="PANTHER" id="PTHR34824">
    <property type="entry name" value="HEAT-INDUCIBLE TRANSCRIPTION REPRESSOR HRCA"/>
    <property type="match status" value="1"/>
</dbReference>
<dbReference type="GO" id="GO:0045892">
    <property type="term" value="P:negative regulation of DNA-templated transcription"/>
    <property type="evidence" value="ECO:0007669"/>
    <property type="project" value="UniProtKB-UniRule"/>
</dbReference>
<gene>
    <name evidence="5 7" type="primary">hrcA</name>
    <name evidence="7" type="ORF">H9945_09595</name>
</gene>
<dbReference type="Gene3D" id="1.10.10.10">
    <property type="entry name" value="Winged helix-like DNA-binding domain superfamily/Winged helix DNA-binding domain"/>
    <property type="match status" value="1"/>
</dbReference>
<reference evidence="7" key="1">
    <citation type="journal article" date="2021" name="PeerJ">
        <title>Extensive microbial diversity within the chicken gut microbiome revealed by metagenomics and culture.</title>
        <authorList>
            <person name="Gilroy R."/>
            <person name="Ravi A."/>
            <person name="Getino M."/>
            <person name="Pursley I."/>
            <person name="Horton D.L."/>
            <person name="Alikhan N.F."/>
            <person name="Baker D."/>
            <person name="Gharbi K."/>
            <person name="Hall N."/>
            <person name="Watson M."/>
            <person name="Adriaenssens E.M."/>
            <person name="Foster-Nyarko E."/>
            <person name="Jarju S."/>
            <person name="Secka A."/>
            <person name="Antonio M."/>
            <person name="Oren A."/>
            <person name="Chaudhuri R.R."/>
            <person name="La Ragione R."/>
            <person name="Hildebrand F."/>
            <person name="Pallen M.J."/>
        </authorList>
    </citation>
    <scope>NUCLEOTIDE SEQUENCE</scope>
    <source>
        <strain evidence="7">ChiBcec8-13705</strain>
    </source>
</reference>
<evidence type="ECO:0000256" key="4">
    <source>
        <dbReference type="ARBA" id="ARBA00023163"/>
    </source>
</evidence>
<dbReference type="InterPro" id="IPR002571">
    <property type="entry name" value="HrcA"/>
</dbReference>
<evidence type="ECO:0000256" key="2">
    <source>
        <dbReference type="ARBA" id="ARBA00023015"/>
    </source>
</evidence>
<keyword evidence="4 5" id="KW-0804">Transcription</keyword>
<name>A0A9D2S3N0_9FIRM</name>
<evidence type="ECO:0000256" key="5">
    <source>
        <dbReference type="HAMAP-Rule" id="MF_00081"/>
    </source>
</evidence>
<dbReference type="InterPro" id="IPR021153">
    <property type="entry name" value="HrcA_C"/>
</dbReference>
<dbReference type="InterPro" id="IPR036388">
    <property type="entry name" value="WH-like_DNA-bd_sf"/>
</dbReference>
<evidence type="ECO:0000313" key="8">
    <source>
        <dbReference type="Proteomes" id="UP000886803"/>
    </source>
</evidence>
<comment type="function">
    <text evidence="5">Negative regulator of class I heat shock genes (grpE-dnaK-dnaJ and groELS operons). Prevents heat-shock induction of these operons.</text>
</comment>
<dbReference type="Gene3D" id="3.30.450.40">
    <property type="match status" value="1"/>
</dbReference>
<sequence>MAMDQRKQRILEAIVALYAVDGEPVGSGLLAHYFDMAVSSATLRNEMAALTRLGMLEQPHTSAGRVPSPQGYRYYLDRLLGAPGATALAAEDKGRIDELFAAMDAEPEKLAQSAARSLADYTHLAAAATTPQADDLCIAHFEVVQVGRYTAAVLAVTSAGGVRTRVARVGEGFTRGDAQALAALLNRSLTFVVAEDVTPSLTAELFAAAGERLRPVVLAAEALVRTGPQVFFEGAQYLAQAPDVRKNLGLLLEIFSDSRSGQTLIEPHGNKITATLGEDVRPVLPGICIVSKRYLAGGGLTGTVALIGSNRMAYQRLIPVLNYFASKLGQSMSGKKQEEQL</sequence>